<evidence type="ECO:0000256" key="14">
    <source>
        <dbReference type="SAM" id="Phobius"/>
    </source>
</evidence>
<dbReference type="InterPro" id="IPR018957">
    <property type="entry name" value="Znf_C3HC4_RING-type"/>
</dbReference>
<dbReference type="SMART" id="SM00184">
    <property type="entry name" value="RING"/>
    <property type="match status" value="2"/>
</dbReference>
<evidence type="ECO:0000256" key="13">
    <source>
        <dbReference type="PROSITE-ProRule" id="PRU00175"/>
    </source>
</evidence>
<evidence type="ECO:0000256" key="9">
    <source>
        <dbReference type="ARBA" id="ARBA00022737"/>
    </source>
</evidence>
<keyword evidence="14" id="KW-0472">Membrane</keyword>
<keyword evidence="7" id="KW-0808">Transferase</keyword>
<dbReference type="CDD" id="cd22582">
    <property type="entry name" value="BRcat_RBR_unk"/>
    <property type="match status" value="1"/>
</dbReference>
<keyword evidence="10 13" id="KW-0863">Zinc-finger</keyword>
<dbReference type="InterPro" id="IPR044066">
    <property type="entry name" value="TRIAD_supradom"/>
</dbReference>
<comment type="catalytic activity">
    <reaction evidence="1">
        <text>[E2 ubiquitin-conjugating enzyme]-S-ubiquitinyl-L-cysteine + [acceptor protein]-L-lysine = [E2 ubiquitin-conjugating enzyme]-L-cysteine + [acceptor protein]-N(6)-ubiquitinyl-L-lysine.</text>
        <dbReference type="EC" id="2.3.2.31"/>
    </reaction>
</comment>
<evidence type="ECO:0000256" key="2">
    <source>
        <dbReference type="ARBA" id="ARBA00001947"/>
    </source>
</evidence>
<dbReference type="InterPro" id="IPR002867">
    <property type="entry name" value="IBR_dom"/>
</dbReference>
<dbReference type="EC" id="2.3.2.31" evidence="6"/>
<dbReference type="InterPro" id="IPR031127">
    <property type="entry name" value="E3_UB_ligase_RBR"/>
</dbReference>
<evidence type="ECO:0000313" key="18">
    <source>
        <dbReference type="Proteomes" id="UP000823674"/>
    </source>
</evidence>
<comment type="cofactor">
    <cofactor evidence="2">
        <name>Zn(2+)</name>
        <dbReference type="ChEBI" id="CHEBI:29105"/>
    </cofactor>
</comment>
<dbReference type="Pfam" id="PF13456">
    <property type="entry name" value="RVT_3"/>
    <property type="match status" value="1"/>
</dbReference>
<dbReference type="Pfam" id="PF01485">
    <property type="entry name" value="IBR"/>
    <property type="match status" value="2"/>
</dbReference>
<feature type="domain" description="RING-type" evidence="16">
    <location>
        <begin position="166"/>
        <end position="376"/>
    </location>
</feature>
<reference evidence="17 18" key="1">
    <citation type="submission" date="2021-03" db="EMBL/GenBank/DDBJ databases">
        <authorList>
            <person name="King G.J."/>
            <person name="Bancroft I."/>
            <person name="Baten A."/>
            <person name="Bloomfield J."/>
            <person name="Borpatragohain P."/>
            <person name="He Z."/>
            <person name="Irish N."/>
            <person name="Irwin J."/>
            <person name="Liu K."/>
            <person name="Mauleon R.P."/>
            <person name="Moore J."/>
            <person name="Morris R."/>
            <person name="Ostergaard L."/>
            <person name="Wang B."/>
            <person name="Wells R."/>
        </authorList>
    </citation>
    <scope>NUCLEOTIDE SEQUENCE [LARGE SCALE GENOMIC DNA]</scope>
    <source>
        <strain evidence="17">R-o-18</strain>
        <tissue evidence="17">Leaf</tissue>
    </source>
</reference>
<evidence type="ECO:0000256" key="1">
    <source>
        <dbReference type="ARBA" id="ARBA00001798"/>
    </source>
</evidence>
<comment type="function">
    <text evidence="3">Might act as an E3 ubiquitin-protein ligase, or as part of E3 complex, which accepts ubiquitin from specific E2 ubiquitin-conjugating enzymes and then transfers it to substrates.</text>
</comment>
<dbReference type="Gene3D" id="1.20.120.1750">
    <property type="match status" value="1"/>
</dbReference>
<dbReference type="SUPFAM" id="SSF53098">
    <property type="entry name" value="Ribonuclease H-like"/>
    <property type="match status" value="1"/>
</dbReference>
<keyword evidence="14" id="KW-0812">Transmembrane</keyword>
<comment type="caution">
    <text evidence="17">The sequence shown here is derived from an EMBL/GenBank/DDBJ whole genome shotgun (WGS) entry which is preliminary data.</text>
</comment>
<dbReference type="Pfam" id="PF00097">
    <property type="entry name" value="zf-C3HC4"/>
    <property type="match status" value="1"/>
</dbReference>
<protein>
    <recommendedName>
        <fullName evidence="6">RBR-type E3 ubiquitin transferase</fullName>
        <ecNumber evidence="6">2.3.2.31</ecNumber>
    </recommendedName>
</protein>
<dbReference type="PROSITE" id="PS50089">
    <property type="entry name" value="ZF_RING_2"/>
    <property type="match status" value="1"/>
</dbReference>
<dbReference type="Gene3D" id="3.30.40.10">
    <property type="entry name" value="Zinc/RING finger domain, C3HC4 (zinc finger)"/>
    <property type="match status" value="1"/>
</dbReference>
<keyword evidence="12" id="KW-0862">Zinc</keyword>
<dbReference type="SMART" id="SM00647">
    <property type="entry name" value="IBR"/>
    <property type="match status" value="2"/>
</dbReference>
<evidence type="ECO:0000259" key="15">
    <source>
        <dbReference type="PROSITE" id="PS50089"/>
    </source>
</evidence>
<evidence type="ECO:0000256" key="6">
    <source>
        <dbReference type="ARBA" id="ARBA00012251"/>
    </source>
</evidence>
<dbReference type="PROSITE" id="PS00518">
    <property type="entry name" value="ZF_RING_1"/>
    <property type="match status" value="1"/>
</dbReference>
<dbReference type="PANTHER" id="PTHR11685">
    <property type="entry name" value="RBR FAMILY RING FINGER AND IBR DOMAIN-CONTAINING"/>
    <property type="match status" value="1"/>
</dbReference>
<dbReference type="InterPro" id="IPR002156">
    <property type="entry name" value="RNaseH_domain"/>
</dbReference>
<dbReference type="Gene3D" id="3.30.420.10">
    <property type="entry name" value="Ribonuclease H-like superfamily/Ribonuclease H"/>
    <property type="match status" value="1"/>
</dbReference>
<keyword evidence="18" id="KW-1185">Reference proteome</keyword>
<dbReference type="SUPFAM" id="SSF57850">
    <property type="entry name" value="RING/U-box"/>
    <property type="match status" value="2"/>
</dbReference>
<evidence type="ECO:0000256" key="10">
    <source>
        <dbReference type="ARBA" id="ARBA00022771"/>
    </source>
</evidence>
<keyword evidence="9" id="KW-0677">Repeat</keyword>
<gene>
    <name evidence="17" type="primary">A07p024090.1_BraROA</name>
    <name evidence="17" type="ORF">IGI04_027162</name>
</gene>
<dbReference type="Proteomes" id="UP000823674">
    <property type="component" value="Chromosome A07"/>
</dbReference>
<evidence type="ECO:0000256" key="7">
    <source>
        <dbReference type="ARBA" id="ARBA00022679"/>
    </source>
</evidence>
<comment type="similarity">
    <text evidence="5">Belongs to the RBR family. Ariadne subfamily.</text>
</comment>
<comment type="pathway">
    <text evidence="4">Protein modification; protein ubiquitination.</text>
</comment>
<keyword evidence="14" id="KW-1133">Transmembrane helix</keyword>
<sequence>MAKGFPRIDEPKHAGKPTPAKPNGLYRLYFKGMVGEDPLAVAGLGIAICGEKDDVLFQMKTPIFGSYVTELEAELRALKRGLTEAVGLGINHISIYCDYQPIYRLITGRSVLEESLSGMLLNEVQHIRRKFASSFPIFVAPQNIRYAYELARETVVCETRIQVDTQKTTCAICLDEDINADQMFSVDKCGHWFCSECVKRHIEVKLLEQGFVRCPQHRCKSKLTFTRCAYLLTPELQAIWLQRIKEDSIPVSERFYCPNPRCSALMSEKELWKSTKEAGVRCCGKCGEPFCSRCKVPWHNNMLCDHYKRLHPNPTENDGKLKALADEKMWRQCGKCQHMIELSQGCIRIKCRCGHEFCYQCGAEARRCPHGHGPDPRGVRPLPMWLKILSWVIFLGLAILVIWYVNVALSSRSEAERRANAPEAER</sequence>
<evidence type="ECO:0000313" key="17">
    <source>
        <dbReference type="EMBL" id="KAG5379320.1"/>
    </source>
</evidence>
<proteinExistence type="inferred from homology"/>
<evidence type="ECO:0000256" key="12">
    <source>
        <dbReference type="ARBA" id="ARBA00022833"/>
    </source>
</evidence>
<evidence type="ECO:0000256" key="5">
    <source>
        <dbReference type="ARBA" id="ARBA00005884"/>
    </source>
</evidence>
<evidence type="ECO:0000256" key="11">
    <source>
        <dbReference type="ARBA" id="ARBA00022786"/>
    </source>
</evidence>
<dbReference type="InterPro" id="IPR013083">
    <property type="entry name" value="Znf_RING/FYVE/PHD"/>
</dbReference>
<feature type="domain" description="RING-type" evidence="15">
    <location>
        <begin position="170"/>
        <end position="218"/>
    </location>
</feature>
<dbReference type="InterPro" id="IPR012337">
    <property type="entry name" value="RNaseH-like_sf"/>
</dbReference>
<evidence type="ECO:0000259" key="16">
    <source>
        <dbReference type="PROSITE" id="PS51873"/>
    </source>
</evidence>
<dbReference type="InterPro" id="IPR036397">
    <property type="entry name" value="RNaseH_sf"/>
</dbReference>
<keyword evidence="8" id="KW-0479">Metal-binding</keyword>
<dbReference type="PROSITE" id="PS51873">
    <property type="entry name" value="TRIAD"/>
    <property type="match status" value="1"/>
</dbReference>
<dbReference type="CDD" id="cd22584">
    <property type="entry name" value="Rcat_RBR_unk"/>
    <property type="match status" value="1"/>
</dbReference>
<evidence type="ECO:0000256" key="8">
    <source>
        <dbReference type="ARBA" id="ARBA00022723"/>
    </source>
</evidence>
<feature type="transmembrane region" description="Helical" evidence="14">
    <location>
        <begin position="388"/>
        <end position="409"/>
    </location>
</feature>
<dbReference type="InterPro" id="IPR017907">
    <property type="entry name" value="Znf_RING_CS"/>
</dbReference>
<dbReference type="InterPro" id="IPR001841">
    <property type="entry name" value="Znf_RING"/>
</dbReference>
<accession>A0ABQ7KY52</accession>
<evidence type="ECO:0000256" key="3">
    <source>
        <dbReference type="ARBA" id="ARBA00003976"/>
    </source>
</evidence>
<dbReference type="EMBL" id="JADBGQ010000009">
    <property type="protein sequence ID" value="KAG5379320.1"/>
    <property type="molecule type" value="Genomic_DNA"/>
</dbReference>
<evidence type="ECO:0000256" key="4">
    <source>
        <dbReference type="ARBA" id="ARBA00004906"/>
    </source>
</evidence>
<organism evidence="17 18">
    <name type="scientific">Brassica rapa subsp. trilocularis</name>
    <dbReference type="NCBI Taxonomy" id="1813537"/>
    <lineage>
        <taxon>Eukaryota</taxon>
        <taxon>Viridiplantae</taxon>
        <taxon>Streptophyta</taxon>
        <taxon>Embryophyta</taxon>
        <taxon>Tracheophyta</taxon>
        <taxon>Spermatophyta</taxon>
        <taxon>Magnoliopsida</taxon>
        <taxon>eudicotyledons</taxon>
        <taxon>Gunneridae</taxon>
        <taxon>Pentapetalae</taxon>
        <taxon>rosids</taxon>
        <taxon>malvids</taxon>
        <taxon>Brassicales</taxon>
        <taxon>Brassicaceae</taxon>
        <taxon>Brassiceae</taxon>
        <taxon>Brassica</taxon>
    </lineage>
</organism>
<name>A0ABQ7KY52_BRACM</name>
<keyword evidence="11" id="KW-0833">Ubl conjugation pathway</keyword>